<keyword evidence="2" id="KW-1185">Reference proteome</keyword>
<evidence type="ECO:0000313" key="1">
    <source>
        <dbReference type="EMBL" id="KAG5384600.1"/>
    </source>
</evidence>
<organism evidence="1 2">
    <name type="scientific">Brassica rapa subsp. trilocularis</name>
    <dbReference type="NCBI Taxonomy" id="1813537"/>
    <lineage>
        <taxon>Eukaryota</taxon>
        <taxon>Viridiplantae</taxon>
        <taxon>Streptophyta</taxon>
        <taxon>Embryophyta</taxon>
        <taxon>Tracheophyta</taxon>
        <taxon>Spermatophyta</taxon>
        <taxon>Magnoliopsida</taxon>
        <taxon>eudicotyledons</taxon>
        <taxon>Gunneridae</taxon>
        <taxon>Pentapetalae</taxon>
        <taxon>rosids</taxon>
        <taxon>malvids</taxon>
        <taxon>Brassicales</taxon>
        <taxon>Brassicaceae</taxon>
        <taxon>Brassiceae</taxon>
        <taxon>Brassica</taxon>
    </lineage>
</organism>
<name>A0ABQ7LDG5_BRACM</name>
<sequence length="367" mass="41713">MTLYDTLTQHSNLGPGDFVFLLSIGNILSPYHKGQKKELSTDHGPHLNSIHLSLALAKLSPENMTGLDGLNWTELPRHNRRESSIGRSWPSRSGCEEMSWGRGVFIGDTSQSASGWWQPVCRSAWLRTHARRHLVLHMAGCMSRKHAGRHHSSQMSGCMTGAHARRHTSSHMSISMLRLHASRHLVLGRSTSCFYMSSCMCSFHARRHLELLLTLSWLDSCHHVLIPSDQATSSFSVPLRDFDPSCEFLTRDQSRIFFRSHSDSLNIFNKLQMMVFAQLRVFPSCFNPVVLASHIPRKLRDEETSIFKNVELLNRRASKIAAYLNSCFTHDPFFDLLVLQISRSICIARDSTTKLMLDQSSIFFEPC</sequence>
<protein>
    <submittedName>
        <fullName evidence="1">Uncharacterized protein</fullName>
    </submittedName>
</protein>
<dbReference type="Proteomes" id="UP000823674">
    <property type="component" value="Chromosome A09"/>
</dbReference>
<proteinExistence type="predicted"/>
<gene>
    <name evidence="1" type="primary">A09g510540.1_BraROA</name>
    <name evidence="1" type="ORF">IGI04_036070</name>
</gene>
<comment type="caution">
    <text evidence="1">The sequence shown here is derived from an EMBL/GenBank/DDBJ whole genome shotgun (WGS) entry which is preliminary data.</text>
</comment>
<evidence type="ECO:0000313" key="2">
    <source>
        <dbReference type="Proteomes" id="UP000823674"/>
    </source>
</evidence>
<dbReference type="EMBL" id="JADBGQ010000008">
    <property type="protein sequence ID" value="KAG5384600.1"/>
    <property type="molecule type" value="Genomic_DNA"/>
</dbReference>
<reference evidence="1 2" key="1">
    <citation type="submission" date="2021-03" db="EMBL/GenBank/DDBJ databases">
        <authorList>
            <person name="King G.J."/>
            <person name="Bancroft I."/>
            <person name="Baten A."/>
            <person name="Bloomfield J."/>
            <person name="Borpatragohain P."/>
            <person name="He Z."/>
            <person name="Irish N."/>
            <person name="Irwin J."/>
            <person name="Liu K."/>
            <person name="Mauleon R.P."/>
            <person name="Moore J."/>
            <person name="Morris R."/>
            <person name="Ostergaard L."/>
            <person name="Wang B."/>
            <person name="Wells R."/>
        </authorList>
    </citation>
    <scope>NUCLEOTIDE SEQUENCE [LARGE SCALE GENOMIC DNA]</scope>
    <source>
        <strain evidence="1">R-o-18</strain>
        <tissue evidence="1">Leaf</tissue>
    </source>
</reference>
<accession>A0ABQ7LDG5</accession>